<comment type="caution">
    <text evidence="2">The sequence shown here is derived from an EMBL/GenBank/DDBJ whole genome shotgun (WGS) entry which is preliminary data.</text>
</comment>
<evidence type="ECO:0000313" key="2">
    <source>
        <dbReference type="EMBL" id="KKK52231.1"/>
    </source>
</evidence>
<reference evidence="2" key="1">
    <citation type="journal article" date="2015" name="Nature">
        <title>Complex archaea that bridge the gap between prokaryotes and eukaryotes.</title>
        <authorList>
            <person name="Spang A."/>
            <person name="Saw J.H."/>
            <person name="Jorgensen S.L."/>
            <person name="Zaremba-Niedzwiedzka K."/>
            <person name="Martijn J."/>
            <person name="Lind A.E."/>
            <person name="van Eijk R."/>
            <person name="Schleper C."/>
            <person name="Guy L."/>
            <person name="Ettema T.J."/>
        </authorList>
    </citation>
    <scope>NUCLEOTIDE SEQUENCE</scope>
</reference>
<keyword evidence="1" id="KW-1133">Transmembrane helix</keyword>
<feature type="transmembrane region" description="Helical" evidence="1">
    <location>
        <begin position="153"/>
        <end position="174"/>
    </location>
</feature>
<gene>
    <name evidence="2" type="ORF">LCGC14_3106990</name>
</gene>
<dbReference type="AlphaFoldDB" id="A0A0F8YW31"/>
<keyword evidence="1" id="KW-0812">Transmembrane</keyword>
<proteinExistence type="predicted"/>
<keyword evidence="1" id="KW-0472">Membrane</keyword>
<feature type="transmembrane region" description="Helical" evidence="1">
    <location>
        <begin position="123"/>
        <end position="141"/>
    </location>
</feature>
<name>A0A0F8YW31_9ZZZZ</name>
<protein>
    <submittedName>
        <fullName evidence="2">Uncharacterized protein</fullName>
    </submittedName>
</protein>
<feature type="non-terminal residue" evidence="2">
    <location>
        <position position="1"/>
    </location>
</feature>
<dbReference type="EMBL" id="LAZR01067122">
    <property type="protein sequence ID" value="KKK52231.1"/>
    <property type="molecule type" value="Genomic_DNA"/>
</dbReference>
<feature type="transmembrane region" description="Helical" evidence="1">
    <location>
        <begin position="7"/>
        <end position="24"/>
    </location>
</feature>
<accession>A0A0F8YW31</accession>
<organism evidence="2">
    <name type="scientific">marine sediment metagenome</name>
    <dbReference type="NCBI Taxonomy" id="412755"/>
    <lineage>
        <taxon>unclassified sequences</taxon>
        <taxon>metagenomes</taxon>
        <taxon>ecological metagenomes</taxon>
    </lineage>
</organism>
<sequence>RYPVRLTIITFIYAMIVSFGIVVIDAGDTTGTERLTRWIPACPEAAEHVGWPCLRDEPGAVHKGIVSTKDIAKRLEFSIGDLDWPRDYDHVPWPLNNFDFNYGTIHGWGGEHIDSPSVVAEQVIPLSLIAFFAMLIIYIFFRLGWVRTRRDVLIVMFTGVMTGYLALTLIGSFFRGEGQDLIWPWMIKVDEG</sequence>
<evidence type="ECO:0000256" key="1">
    <source>
        <dbReference type="SAM" id="Phobius"/>
    </source>
</evidence>